<feature type="compositionally biased region" description="Basic and acidic residues" evidence="1">
    <location>
        <begin position="229"/>
        <end position="243"/>
    </location>
</feature>
<organism evidence="2 3">
    <name type="scientific">Aureimonas ureilytica</name>
    <dbReference type="NCBI Taxonomy" id="401562"/>
    <lineage>
        <taxon>Bacteria</taxon>
        <taxon>Pseudomonadati</taxon>
        <taxon>Pseudomonadota</taxon>
        <taxon>Alphaproteobacteria</taxon>
        <taxon>Hyphomicrobiales</taxon>
        <taxon>Aurantimonadaceae</taxon>
        <taxon>Aureimonas</taxon>
    </lineage>
</organism>
<dbReference type="Proteomes" id="UP000078529">
    <property type="component" value="Unassembled WGS sequence"/>
</dbReference>
<sequence>MPHHPVSRPNQPGAVSPLQPQGAAGGSLAARLEARTVKVAPGLYRFPAGGGLSANDRQVITFETFRLANLLAETVPNDGGRVVEEIAEQVCASFVANDRNNADQAIYDGYAIALPGRAAAAVYEAVQRILRDEAPPEYSRKFRPQPGEIAQLSRAIEKEWALERARLERLLTLEEQPPSPPEPEMTEEGKAAVRDRARRLIAGAARHRSAWAQSSETGTSAGARVAADIARRKAERDAPEGQA</sequence>
<feature type="region of interest" description="Disordered" evidence="1">
    <location>
        <begin position="173"/>
        <end position="243"/>
    </location>
</feature>
<dbReference type="EMBL" id="LDQA01000091">
    <property type="protein sequence ID" value="KTR02065.1"/>
    <property type="molecule type" value="Genomic_DNA"/>
</dbReference>
<keyword evidence="3" id="KW-1185">Reference proteome</keyword>
<accession>A0A175REN4</accession>
<feature type="region of interest" description="Disordered" evidence="1">
    <location>
        <begin position="1"/>
        <end position="22"/>
    </location>
</feature>
<reference evidence="2 3" key="1">
    <citation type="journal article" date="2016" name="Front. Microbiol.">
        <title>Genomic Resource of Rice Seed Associated Bacteria.</title>
        <authorList>
            <person name="Midha S."/>
            <person name="Bansal K."/>
            <person name="Sharma S."/>
            <person name="Kumar N."/>
            <person name="Patil P.P."/>
            <person name="Chaudhry V."/>
            <person name="Patil P.B."/>
        </authorList>
    </citation>
    <scope>NUCLEOTIDE SEQUENCE [LARGE SCALE GENOMIC DNA]</scope>
    <source>
        <strain evidence="2 3">NS365</strain>
    </source>
</reference>
<evidence type="ECO:0000256" key="1">
    <source>
        <dbReference type="SAM" id="MobiDB-lite"/>
    </source>
</evidence>
<feature type="compositionally biased region" description="Polar residues" evidence="1">
    <location>
        <begin position="211"/>
        <end position="220"/>
    </location>
</feature>
<dbReference type="AlphaFoldDB" id="A0A175REN4"/>
<evidence type="ECO:0000313" key="3">
    <source>
        <dbReference type="Proteomes" id="UP000078529"/>
    </source>
</evidence>
<proteinExistence type="predicted"/>
<dbReference type="RefSeq" id="WP_058602535.1">
    <property type="nucleotide sequence ID" value="NZ_LDQA01000091.1"/>
</dbReference>
<comment type="caution">
    <text evidence="2">The sequence shown here is derived from an EMBL/GenBank/DDBJ whole genome shotgun (WGS) entry which is preliminary data.</text>
</comment>
<gene>
    <name evidence="2" type="ORF">NS365_22555</name>
</gene>
<evidence type="ECO:0000313" key="2">
    <source>
        <dbReference type="EMBL" id="KTR02065.1"/>
    </source>
</evidence>
<dbReference type="PATRIC" id="fig|401562.4.peg.4962"/>
<name>A0A175REN4_9HYPH</name>
<protein>
    <submittedName>
        <fullName evidence="2">Uncharacterized protein</fullName>
    </submittedName>
</protein>